<feature type="signal peptide" evidence="11">
    <location>
        <begin position="1"/>
        <end position="31"/>
    </location>
</feature>
<accession>A0AB33KC93</accession>
<dbReference type="InterPro" id="IPR044846">
    <property type="entry name" value="GH10"/>
</dbReference>
<dbReference type="GO" id="GO:0045493">
    <property type="term" value="P:xylan catabolic process"/>
    <property type="evidence" value="ECO:0007669"/>
    <property type="project" value="UniProtKB-KW"/>
</dbReference>
<keyword evidence="6 10" id="KW-0119">Carbohydrate metabolism</keyword>
<evidence type="ECO:0000256" key="5">
    <source>
        <dbReference type="ARBA" id="ARBA00022801"/>
    </source>
</evidence>
<dbReference type="PROSITE" id="PS50231">
    <property type="entry name" value="RICIN_B_LECTIN"/>
    <property type="match status" value="1"/>
</dbReference>
<dbReference type="InterPro" id="IPR017853">
    <property type="entry name" value="GH"/>
</dbReference>
<feature type="domain" description="GH10" evidence="12">
    <location>
        <begin position="40"/>
        <end position="340"/>
    </location>
</feature>
<dbReference type="Pfam" id="PF00652">
    <property type="entry name" value="Ricin_B_lectin"/>
    <property type="match status" value="1"/>
</dbReference>
<organism evidence="13">
    <name type="scientific">Streptomyces sp. CMC78</name>
    <dbReference type="NCBI Taxonomy" id="3231512"/>
    <lineage>
        <taxon>Bacteria</taxon>
        <taxon>Bacillati</taxon>
        <taxon>Actinomycetota</taxon>
        <taxon>Actinomycetes</taxon>
        <taxon>Kitasatosporales</taxon>
        <taxon>Streptomycetaceae</taxon>
        <taxon>Streptomyces</taxon>
    </lineage>
</organism>
<dbReference type="SMART" id="SM00633">
    <property type="entry name" value="Glyco_10"/>
    <property type="match status" value="1"/>
</dbReference>
<dbReference type="PANTHER" id="PTHR31490:SF88">
    <property type="entry name" value="BETA-XYLANASE"/>
    <property type="match status" value="1"/>
</dbReference>
<feature type="active site" description="Nucleophile" evidence="9">
    <location>
        <position position="277"/>
    </location>
</feature>
<comment type="catalytic activity">
    <reaction evidence="1 10">
        <text>Endohydrolysis of (1-&gt;4)-beta-D-xylosidic linkages in xylans.</text>
        <dbReference type="EC" id="3.2.1.8"/>
    </reaction>
</comment>
<evidence type="ECO:0000313" key="13">
    <source>
        <dbReference type="EMBL" id="BFP51626.1"/>
    </source>
</evidence>
<dbReference type="SUPFAM" id="SSF50370">
    <property type="entry name" value="Ricin B-like lectins"/>
    <property type="match status" value="1"/>
</dbReference>
<keyword evidence="8 10" id="KW-0624">Polysaccharide degradation</keyword>
<evidence type="ECO:0000256" key="3">
    <source>
        <dbReference type="ARBA" id="ARBA00022651"/>
    </source>
</evidence>
<comment type="similarity">
    <text evidence="2 10">Belongs to the glycosyl hydrolase 10 (cellulase F) family.</text>
</comment>
<feature type="chain" id="PRO_5044242979" description="Beta-xylanase" evidence="11">
    <location>
        <begin position="32"/>
        <end position="477"/>
    </location>
</feature>
<protein>
    <recommendedName>
        <fullName evidence="10">Beta-xylanase</fullName>
        <ecNumber evidence="10">3.2.1.8</ecNumber>
    </recommendedName>
</protein>
<evidence type="ECO:0000256" key="2">
    <source>
        <dbReference type="ARBA" id="ARBA00007495"/>
    </source>
</evidence>
<keyword evidence="7 10" id="KW-0326">Glycosidase</keyword>
<dbReference type="GO" id="GO:0031176">
    <property type="term" value="F:endo-1,4-beta-xylanase activity"/>
    <property type="evidence" value="ECO:0007669"/>
    <property type="project" value="UniProtKB-EC"/>
</dbReference>
<gene>
    <name evidence="13" type="ORF">SCMC78_14330</name>
</gene>
<dbReference type="KEGG" id="stcm:SCMC78_14330"/>
<dbReference type="PRINTS" id="PR00134">
    <property type="entry name" value="GLHYDRLASE10"/>
</dbReference>
<evidence type="ECO:0000259" key="12">
    <source>
        <dbReference type="PROSITE" id="PS51760"/>
    </source>
</evidence>
<dbReference type="PANTHER" id="PTHR31490">
    <property type="entry name" value="GLYCOSYL HYDROLASE"/>
    <property type="match status" value="1"/>
</dbReference>
<dbReference type="EMBL" id="AP035884">
    <property type="protein sequence ID" value="BFP51626.1"/>
    <property type="molecule type" value="Genomic_DNA"/>
</dbReference>
<name>A0AB33KC93_9ACTN</name>
<dbReference type="InterPro" id="IPR000772">
    <property type="entry name" value="Ricin_B_lectin"/>
</dbReference>
<dbReference type="InterPro" id="IPR035992">
    <property type="entry name" value="Ricin_B-like_lectins"/>
</dbReference>
<evidence type="ECO:0000256" key="1">
    <source>
        <dbReference type="ARBA" id="ARBA00000681"/>
    </source>
</evidence>
<evidence type="ECO:0000256" key="8">
    <source>
        <dbReference type="ARBA" id="ARBA00023326"/>
    </source>
</evidence>
<dbReference type="CDD" id="cd23418">
    <property type="entry name" value="beta-trefoil_Ricin_XLN-like"/>
    <property type="match status" value="1"/>
</dbReference>
<dbReference type="Gene3D" id="2.80.10.50">
    <property type="match status" value="1"/>
</dbReference>
<evidence type="ECO:0000256" key="10">
    <source>
        <dbReference type="RuleBase" id="RU361174"/>
    </source>
</evidence>
<dbReference type="RefSeq" id="WP_408053494.1">
    <property type="nucleotide sequence ID" value="NZ_AP035884.1"/>
</dbReference>
<dbReference type="SUPFAM" id="SSF51445">
    <property type="entry name" value="(Trans)glycosidases"/>
    <property type="match status" value="1"/>
</dbReference>
<dbReference type="PROSITE" id="PS51760">
    <property type="entry name" value="GH10_2"/>
    <property type="match status" value="1"/>
</dbReference>
<dbReference type="InterPro" id="IPR031158">
    <property type="entry name" value="GH10_AS"/>
</dbReference>
<dbReference type="EC" id="3.2.1.8" evidence="10"/>
<dbReference type="InterPro" id="IPR001000">
    <property type="entry name" value="GH10_dom"/>
</dbReference>
<keyword evidence="5 10" id="KW-0378">Hydrolase</keyword>
<dbReference type="AlphaFoldDB" id="A0AB33KC93"/>
<sequence>MGSYALPGPGVRRKTRSLLLALVISALGASAALVAPPEAHAAESTLGAAAAQSGRYFGTAIASGRLGDSTYASIANREFTMVTAENEMKIDATEPQRGQFNFSSADRVYNWAVQNGKEVRGHTLAWHSQQPGWMQSLSGNDLRQAMIGHINGVMAHYKGKIVQWDVVNEAFDDGSSGARRDSNLQRSGNDWIEVAFRTARAADPSAKLCYNDYNVENWTWAKTQAMYSMVRDFKQRGVPIDCVGFQAHFNSGSPYNSNFRTTLQNFAALGVDVAVTELDIQGASPTTFANVANDCLAVERCLGITVWGVRDSDSWRPEHTPLLFNNDGSKKAAYSAVLNALNGGDTTEPPAGSGQIKGVASNRCLDVPNGSTADGTQLQLWDCGSSANQQWVATDSGELRVYGDKCLDAAGTGNGSKVQIYSCWGGDNQKWRVNSDGSIVGVQSGLCLDAVGTGTANGTQIQLYSCSNGSNQRWTLT</sequence>
<dbReference type="Gene3D" id="3.20.20.80">
    <property type="entry name" value="Glycosidases"/>
    <property type="match status" value="1"/>
</dbReference>
<evidence type="ECO:0000256" key="4">
    <source>
        <dbReference type="ARBA" id="ARBA00022729"/>
    </source>
</evidence>
<keyword evidence="3" id="KW-0858">Xylan degradation</keyword>
<evidence type="ECO:0000256" key="6">
    <source>
        <dbReference type="ARBA" id="ARBA00023277"/>
    </source>
</evidence>
<evidence type="ECO:0000256" key="11">
    <source>
        <dbReference type="SAM" id="SignalP"/>
    </source>
</evidence>
<keyword evidence="4 11" id="KW-0732">Signal</keyword>
<proteinExistence type="inferred from homology"/>
<reference evidence="13" key="1">
    <citation type="submission" date="2024-07" db="EMBL/GenBank/DDBJ databases">
        <title>Complete genome sequences of cellulolytic bacteria, Kitasatospora sp. CMC57 and Streptomyces sp. CMC78, isolated from Japanese agricultural soil.</title>
        <authorList>
            <person name="Hashimoto T."/>
            <person name="Ito M."/>
            <person name="Iwamoto M."/>
            <person name="Fukahori D."/>
            <person name="Shoda T."/>
            <person name="Sakoda M."/>
            <person name="Morohoshi T."/>
            <person name="Mitsuboshi M."/>
            <person name="Nishizawa T."/>
        </authorList>
    </citation>
    <scope>NUCLEOTIDE SEQUENCE</scope>
    <source>
        <strain evidence="13">CMC78</strain>
    </source>
</reference>
<dbReference type="Pfam" id="PF00331">
    <property type="entry name" value="Glyco_hydro_10"/>
    <property type="match status" value="1"/>
</dbReference>
<evidence type="ECO:0000256" key="9">
    <source>
        <dbReference type="PROSITE-ProRule" id="PRU10061"/>
    </source>
</evidence>
<evidence type="ECO:0000256" key="7">
    <source>
        <dbReference type="ARBA" id="ARBA00023295"/>
    </source>
</evidence>
<dbReference type="PROSITE" id="PS00591">
    <property type="entry name" value="GH10_1"/>
    <property type="match status" value="1"/>
</dbReference>
<dbReference type="SMART" id="SM00458">
    <property type="entry name" value="RICIN"/>
    <property type="match status" value="1"/>
</dbReference>